<organism evidence="7 8">
    <name type="scientific">Neptuniibacter caesariensis</name>
    <dbReference type="NCBI Taxonomy" id="207954"/>
    <lineage>
        <taxon>Bacteria</taxon>
        <taxon>Pseudomonadati</taxon>
        <taxon>Pseudomonadota</taxon>
        <taxon>Gammaproteobacteria</taxon>
        <taxon>Oceanospirillales</taxon>
        <taxon>Oceanospirillaceae</taxon>
        <taxon>Neptuniibacter</taxon>
    </lineage>
</organism>
<dbReference type="OrthoDB" id="9816320at2"/>
<evidence type="ECO:0000256" key="1">
    <source>
        <dbReference type="ARBA" id="ARBA00023015"/>
    </source>
</evidence>
<gene>
    <name evidence="7" type="ORF">MED92_02651</name>
</gene>
<evidence type="ECO:0000256" key="2">
    <source>
        <dbReference type="ARBA" id="ARBA00023125"/>
    </source>
</evidence>
<accession>A0A7U8GR82</accession>
<keyword evidence="8" id="KW-1185">Reference proteome</keyword>
<sequence>MGKDQVSEADQKKRKSQDLKPRNAPVQGRSKKRSKQIIDVTSELLERVGFDDLNTILIAKEVGISVGSLYHYFPNKHAILYAMGLSWLEEIDKVLTEIGKWPVEEMALEELVEQMLTANLKVYKRQKAVLTLVQAMFSVPELRELDAQHDELVIARMAEIFKRMGINRHLKERERLGRLYLETSHSVFLVVVHQSGERAKRTLTDLKFMLCALLRQHLESCQAEV</sequence>
<dbReference type="PROSITE" id="PS50977">
    <property type="entry name" value="HTH_TETR_2"/>
    <property type="match status" value="1"/>
</dbReference>
<evidence type="ECO:0000313" key="8">
    <source>
        <dbReference type="Proteomes" id="UP000002171"/>
    </source>
</evidence>
<dbReference type="InterPro" id="IPR009057">
    <property type="entry name" value="Homeodomain-like_sf"/>
</dbReference>
<proteinExistence type="predicted"/>
<dbReference type="SUPFAM" id="SSF46689">
    <property type="entry name" value="Homeodomain-like"/>
    <property type="match status" value="1"/>
</dbReference>
<dbReference type="AlphaFoldDB" id="A0A7U8GR82"/>
<dbReference type="PRINTS" id="PR00455">
    <property type="entry name" value="HTHTETR"/>
</dbReference>
<evidence type="ECO:0000259" key="6">
    <source>
        <dbReference type="PROSITE" id="PS50977"/>
    </source>
</evidence>
<name>A0A7U8GR82_NEPCE</name>
<dbReference type="Gene3D" id="1.10.357.10">
    <property type="entry name" value="Tetracycline Repressor, domain 2"/>
    <property type="match status" value="1"/>
</dbReference>
<dbReference type="GO" id="GO:0003700">
    <property type="term" value="F:DNA-binding transcription factor activity"/>
    <property type="evidence" value="ECO:0007669"/>
    <property type="project" value="TreeGrafter"/>
</dbReference>
<dbReference type="RefSeq" id="WP_007022540.1">
    <property type="nucleotide sequence ID" value="NZ_CH724127.1"/>
</dbReference>
<keyword evidence="2 4" id="KW-0238">DNA-binding</keyword>
<dbReference type="GO" id="GO:0000976">
    <property type="term" value="F:transcription cis-regulatory region binding"/>
    <property type="evidence" value="ECO:0007669"/>
    <property type="project" value="TreeGrafter"/>
</dbReference>
<evidence type="ECO:0000256" key="3">
    <source>
        <dbReference type="ARBA" id="ARBA00023163"/>
    </source>
</evidence>
<dbReference type="Proteomes" id="UP000002171">
    <property type="component" value="Unassembled WGS sequence"/>
</dbReference>
<dbReference type="Pfam" id="PF00440">
    <property type="entry name" value="TetR_N"/>
    <property type="match status" value="1"/>
</dbReference>
<evidence type="ECO:0000256" key="5">
    <source>
        <dbReference type="SAM" id="MobiDB-lite"/>
    </source>
</evidence>
<feature type="domain" description="HTH tetR-type" evidence="6">
    <location>
        <begin position="31"/>
        <end position="91"/>
    </location>
</feature>
<keyword evidence="3" id="KW-0804">Transcription</keyword>
<dbReference type="Pfam" id="PF17918">
    <property type="entry name" value="TetR_C_15"/>
    <property type="match status" value="1"/>
</dbReference>
<keyword evidence="1" id="KW-0805">Transcription regulation</keyword>
<feature type="compositionally biased region" description="Basic and acidic residues" evidence="5">
    <location>
        <begin position="1"/>
        <end position="21"/>
    </location>
</feature>
<feature type="region of interest" description="Disordered" evidence="5">
    <location>
        <begin position="1"/>
        <end position="34"/>
    </location>
</feature>
<dbReference type="EMBL" id="AAOW01000027">
    <property type="protein sequence ID" value="EAR59968.1"/>
    <property type="molecule type" value="Genomic_DNA"/>
</dbReference>
<comment type="caution">
    <text evidence="7">The sequence shown here is derived from an EMBL/GenBank/DDBJ whole genome shotgun (WGS) entry which is preliminary data.</text>
</comment>
<reference evidence="7 8" key="1">
    <citation type="submission" date="2006-02" db="EMBL/GenBank/DDBJ databases">
        <authorList>
            <person name="Pinhassi J."/>
            <person name="Pedros-Alio C."/>
            <person name="Ferriera S."/>
            <person name="Johnson J."/>
            <person name="Kravitz S."/>
            <person name="Halpern A."/>
            <person name="Remington K."/>
            <person name="Beeson K."/>
            <person name="Tran B."/>
            <person name="Rogers Y.-H."/>
            <person name="Friedman R."/>
            <person name="Venter J.C."/>
        </authorList>
    </citation>
    <scope>NUCLEOTIDE SEQUENCE [LARGE SCALE GENOMIC DNA]</scope>
    <source>
        <strain evidence="7 8">MED92</strain>
    </source>
</reference>
<protein>
    <submittedName>
        <fullName evidence="7">Transcriptional regulator</fullName>
    </submittedName>
</protein>
<feature type="DNA-binding region" description="H-T-H motif" evidence="4">
    <location>
        <begin position="54"/>
        <end position="73"/>
    </location>
</feature>
<dbReference type="PANTHER" id="PTHR30055:SF234">
    <property type="entry name" value="HTH-TYPE TRANSCRIPTIONAL REGULATOR BETI"/>
    <property type="match status" value="1"/>
</dbReference>
<evidence type="ECO:0000256" key="4">
    <source>
        <dbReference type="PROSITE-ProRule" id="PRU00335"/>
    </source>
</evidence>
<dbReference type="InterPro" id="IPR041669">
    <property type="entry name" value="TetR_C_15"/>
</dbReference>
<evidence type="ECO:0000313" key="7">
    <source>
        <dbReference type="EMBL" id="EAR59968.1"/>
    </source>
</evidence>
<dbReference type="InterPro" id="IPR001647">
    <property type="entry name" value="HTH_TetR"/>
</dbReference>
<dbReference type="InterPro" id="IPR050109">
    <property type="entry name" value="HTH-type_TetR-like_transc_reg"/>
</dbReference>
<dbReference type="PANTHER" id="PTHR30055">
    <property type="entry name" value="HTH-TYPE TRANSCRIPTIONAL REGULATOR RUTR"/>
    <property type="match status" value="1"/>
</dbReference>